<organism evidence="1">
    <name type="scientific">Kwoniella dejecticola CBS 10117</name>
    <dbReference type="NCBI Taxonomy" id="1296121"/>
    <lineage>
        <taxon>Eukaryota</taxon>
        <taxon>Fungi</taxon>
        <taxon>Dikarya</taxon>
        <taxon>Basidiomycota</taxon>
        <taxon>Agaricomycotina</taxon>
        <taxon>Tremellomycetes</taxon>
        <taxon>Tremellales</taxon>
        <taxon>Cryptococcaceae</taxon>
        <taxon>Kwoniella</taxon>
    </lineage>
</organism>
<dbReference type="AlphaFoldDB" id="A0A1A5ZXJ9"/>
<protein>
    <recommendedName>
        <fullName evidence="2">NAD(P)-binding domain-containing protein</fullName>
    </recommendedName>
</protein>
<dbReference type="Gene3D" id="3.40.50.720">
    <property type="entry name" value="NAD(P)-binding Rossmann-like Domain"/>
    <property type="match status" value="1"/>
</dbReference>
<dbReference type="InterPro" id="IPR036291">
    <property type="entry name" value="NAD(P)-bd_dom_sf"/>
</dbReference>
<dbReference type="PANTHER" id="PTHR14097">
    <property type="entry name" value="OXIDOREDUCTASE HTATIP2"/>
    <property type="match status" value="1"/>
</dbReference>
<reference evidence="1" key="1">
    <citation type="submission" date="2013-07" db="EMBL/GenBank/DDBJ databases">
        <title>The Genome Sequence of Cryptococcus dejecticola CBS10117.</title>
        <authorList>
            <consortium name="The Broad Institute Genome Sequencing Platform"/>
            <person name="Cuomo C."/>
            <person name="Litvintseva A."/>
            <person name="Chen Y."/>
            <person name="Heitman J."/>
            <person name="Sun S."/>
            <person name="Springer D."/>
            <person name="Dromer F."/>
            <person name="Young S.K."/>
            <person name="Zeng Q."/>
            <person name="Gargeya S."/>
            <person name="Fitzgerald M."/>
            <person name="Abouelleil A."/>
            <person name="Alvarado L."/>
            <person name="Berlin A.M."/>
            <person name="Chapman S.B."/>
            <person name="Dewar J."/>
            <person name="Goldberg J."/>
            <person name="Griggs A."/>
            <person name="Gujja S."/>
            <person name="Hansen M."/>
            <person name="Howarth C."/>
            <person name="Imamovic A."/>
            <person name="Larimer J."/>
            <person name="McCowan C."/>
            <person name="Murphy C."/>
            <person name="Pearson M."/>
            <person name="Priest M."/>
            <person name="Roberts A."/>
            <person name="Saif S."/>
            <person name="Shea T."/>
            <person name="Sykes S."/>
            <person name="Wortman J."/>
            <person name="Nusbaum C."/>
            <person name="Birren B."/>
        </authorList>
    </citation>
    <scope>NUCLEOTIDE SEQUENCE [LARGE SCALE GENOMIC DNA]</scope>
    <source>
        <strain evidence="1">CBS 10117</strain>
    </source>
</reference>
<evidence type="ECO:0000313" key="1">
    <source>
        <dbReference type="EMBL" id="OBR82529.1"/>
    </source>
</evidence>
<dbReference type="SUPFAM" id="SSF51735">
    <property type="entry name" value="NAD(P)-binding Rossmann-fold domains"/>
    <property type="match status" value="1"/>
</dbReference>
<accession>A0A1A5ZXJ9</accession>
<dbReference type="EMBL" id="KI894035">
    <property type="protein sequence ID" value="OBR82529.1"/>
    <property type="molecule type" value="Genomic_DNA"/>
</dbReference>
<dbReference type="PANTHER" id="PTHR14097:SF8">
    <property type="entry name" value="NAD(P)-BINDING DOMAIN-CONTAINING PROTEIN"/>
    <property type="match status" value="1"/>
</dbReference>
<dbReference type="STRING" id="1296121.A0A1A5ZXJ9"/>
<sequence length="264" mass="28796">MAKVIITGATGNGELHSVCPGLVRLKLTTGRHSAAGSAVLTAAIASPSISQIAVLSRKPPFDTSSKINHIQLPSAEYPKGFDEIPPELVDRLRKDGYESCIWALGISQTQVNKEEYVKITHDYAVTAAKAFSSIGTSEAPFRFVFMSGEGARQDEKGYQLFSKVKGKTEKELFAMKSDKFDVVNIRPGGIIPSPEHRERMGIFMGQGFRAMGAIFRPIWPSMIIDSPDLGVACVGLAQGKGWDQRDAEGVINNPKLRQMAQDWV</sequence>
<gene>
    <name evidence="1" type="ORF">I303_07289</name>
</gene>
<name>A0A1A5ZXJ9_9TREE</name>
<evidence type="ECO:0008006" key="2">
    <source>
        <dbReference type="Google" id="ProtNLM"/>
    </source>
</evidence>
<dbReference type="OrthoDB" id="9975943at2759"/>
<dbReference type="VEuPathDB" id="FungiDB:I303_07289"/>
<proteinExistence type="predicted"/>